<dbReference type="SUPFAM" id="SSF56672">
    <property type="entry name" value="DNA/RNA polymerases"/>
    <property type="match status" value="1"/>
</dbReference>
<dbReference type="GO" id="GO:0000166">
    <property type="term" value="F:nucleotide binding"/>
    <property type="evidence" value="ECO:0007669"/>
    <property type="project" value="InterPro"/>
</dbReference>
<feature type="domain" description="DNA-directed DNA polymerase family B multifunctional" evidence="8">
    <location>
        <begin position="392"/>
        <end position="783"/>
    </location>
</feature>
<evidence type="ECO:0000313" key="11">
    <source>
        <dbReference type="Proteomes" id="UP000070184"/>
    </source>
</evidence>
<dbReference type="InterPro" id="IPR036397">
    <property type="entry name" value="RNaseH_sf"/>
</dbReference>
<keyword evidence="3" id="KW-0808">Transferase</keyword>
<name>A0A133U821_9EURY</name>
<comment type="similarity">
    <text evidence="1">Belongs to the DNA polymerase type-B family.</text>
</comment>
<keyword evidence="5" id="KW-0239">DNA-directed DNA polymerase</keyword>
<evidence type="ECO:0000256" key="3">
    <source>
        <dbReference type="ARBA" id="ARBA00022679"/>
    </source>
</evidence>
<evidence type="ECO:0000256" key="7">
    <source>
        <dbReference type="ARBA" id="ARBA00049244"/>
    </source>
</evidence>
<dbReference type="GO" id="GO:0003887">
    <property type="term" value="F:DNA-directed DNA polymerase activity"/>
    <property type="evidence" value="ECO:0007669"/>
    <property type="project" value="UniProtKB-KW"/>
</dbReference>
<dbReference type="Pfam" id="PF03104">
    <property type="entry name" value="DNA_pol_B_exo1"/>
    <property type="match status" value="1"/>
</dbReference>
<dbReference type="PANTHER" id="PTHR10322">
    <property type="entry name" value="DNA POLYMERASE CATALYTIC SUBUNIT"/>
    <property type="match status" value="1"/>
</dbReference>
<dbReference type="AlphaFoldDB" id="A0A133U821"/>
<accession>A0A133U821</accession>
<dbReference type="InterPro" id="IPR012337">
    <property type="entry name" value="RNaseH-like_sf"/>
</dbReference>
<dbReference type="SMART" id="SM00486">
    <property type="entry name" value="POLBc"/>
    <property type="match status" value="1"/>
</dbReference>
<evidence type="ECO:0000256" key="1">
    <source>
        <dbReference type="ARBA" id="ARBA00005755"/>
    </source>
</evidence>
<dbReference type="InterPro" id="IPR006133">
    <property type="entry name" value="DNA-dir_DNA_pol_B_exonuc"/>
</dbReference>
<evidence type="ECO:0000259" key="8">
    <source>
        <dbReference type="Pfam" id="PF00136"/>
    </source>
</evidence>
<dbReference type="EMBL" id="LHXK01000007">
    <property type="protein sequence ID" value="KXA90329.1"/>
    <property type="molecule type" value="Genomic_DNA"/>
</dbReference>
<evidence type="ECO:0000256" key="2">
    <source>
        <dbReference type="ARBA" id="ARBA00012417"/>
    </source>
</evidence>
<dbReference type="Gene3D" id="3.30.420.10">
    <property type="entry name" value="Ribonuclease H-like superfamily/Ribonuclease H"/>
    <property type="match status" value="1"/>
</dbReference>
<dbReference type="InterPro" id="IPR006134">
    <property type="entry name" value="DNA-dir_DNA_pol_B_multi_dom"/>
</dbReference>
<dbReference type="PATRIC" id="fig|1698260.3.peg.910"/>
<keyword evidence="11" id="KW-1185">Reference proteome</keyword>
<dbReference type="Gene3D" id="1.10.132.60">
    <property type="entry name" value="DNA polymerase family B, C-terminal domain"/>
    <property type="match status" value="1"/>
</dbReference>
<protein>
    <recommendedName>
        <fullName evidence="2">DNA-directed DNA polymerase</fullName>
        <ecNumber evidence="2">2.7.7.7</ecNumber>
    </recommendedName>
</protein>
<evidence type="ECO:0000256" key="6">
    <source>
        <dbReference type="ARBA" id="ARBA00023125"/>
    </source>
</evidence>
<evidence type="ECO:0000256" key="4">
    <source>
        <dbReference type="ARBA" id="ARBA00022695"/>
    </source>
</evidence>
<dbReference type="Gene3D" id="3.30.342.10">
    <property type="entry name" value="DNA Polymerase, chain B, domain 1"/>
    <property type="match status" value="1"/>
</dbReference>
<proteinExistence type="inferred from homology"/>
<evidence type="ECO:0000313" key="10">
    <source>
        <dbReference type="EMBL" id="KXA90329.1"/>
    </source>
</evidence>
<feature type="domain" description="DNA-directed DNA polymerase family B exonuclease" evidence="9">
    <location>
        <begin position="109"/>
        <end position="316"/>
    </location>
</feature>
<evidence type="ECO:0000256" key="5">
    <source>
        <dbReference type="ARBA" id="ARBA00022932"/>
    </source>
</evidence>
<keyword evidence="4" id="KW-0548">Nucleotidyltransferase</keyword>
<dbReference type="InterPro" id="IPR043502">
    <property type="entry name" value="DNA/RNA_pol_sf"/>
</dbReference>
<dbReference type="GO" id="GO:0006261">
    <property type="term" value="P:DNA-templated DNA replication"/>
    <property type="evidence" value="ECO:0007669"/>
    <property type="project" value="TreeGrafter"/>
</dbReference>
<dbReference type="PRINTS" id="PR00106">
    <property type="entry name" value="DNAPOLB"/>
</dbReference>
<dbReference type="InterPro" id="IPR050240">
    <property type="entry name" value="DNA_pol_type-B"/>
</dbReference>
<dbReference type="InterPro" id="IPR023211">
    <property type="entry name" value="DNA_pol_palm_dom_sf"/>
</dbReference>
<dbReference type="Pfam" id="PF00136">
    <property type="entry name" value="DNA_pol_B"/>
    <property type="match status" value="1"/>
</dbReference>
<organism evidence="10 11">
    <name type="scientific">candidate division MSBL1 archaeon SCGC-AAA259B11</name>
    <dbReference type="NCBI Taxonomy" id="1698260"/>
    <lineage>
        <taxon>Archaea</taxon>
        <taxon>Methanobacteriati</taxon>
        <taxon>Methanobacteriota</taxon>
        <taxon>candidate division MSBL1</taxon>
    </lineage>
</organism>
<gene>
    <name evidence="10" type="ORF">AKJ61_00975</name>
</gene>
<dbReference type="GO" id="GO:0003677">
    <property type="term" value="F:DNA binding"/>
    <property type="evidence" value="ECO:0007669"/>
    <property type="project" value="UniProtKB-KW"/>
</dbReference>
<sequence>MLLDSEYLKYRDPPCMRLFVKKNGETITVLDPNFRNYFYVTSERPEKLAGAIRKIEAERRGEKVTPETVEIVDKKLLGDPKKAVKVVVNNPRDINSLKEEIRDLPTVSEIFEYDIPPARRYLIDHELTPMNGIKVEGEFRETDNGKELIATKAPEPDDEVEEELKIMSFDIEAYNPEGDPRPDKDPIIMLSIVDDRGFKKVLTWKDFESDADYVETVENERKLLERFVQIVRDEDFDVITGYNTDLFDFPYISDRAEELGVELNIGRNDSEISSKRRRFETVTRVPGRPHIDVYALVDFLSRIGAIRLIDYTLENVYEHIVGRSKQDLEKSEISKAWDEGGPKGRELLRYSLSDSEGSLELALEFFPLVIELSKIVKQSLFDVSRMTPGQLVEWLLVFKAHKIGELVPARPGGREFKKRQRKSYIGGYVKEPEKGLHENLVVFDFRSLYPTIIVTHNIDPATIDCDCCGPEETVKAPNLGYEFCKNKKGFIPETLEDLIEERAKLKKEMDELDEGSREYQSIYNSQWALKIIANSFYGMLGYSRARWYSKECAESVTSFGRYYIKNTIEIAEEEGFDVVYGDTDSLLCKLGEKNRQDVRYFLEKVNEDMPGIMELELEGFYKRGVFVSKKRYALVNEAGKMEVKGLEFVRRDWAALAKRTQEEVLRAVLHDGSPEEAAEIVQDVTKNVKQGNVELEDLIIHTRLKKKIENYESEGPHVVAAKRLRSKGKEVEPGMTITYIVKKGSGSISDRAIPFSEFENREYDPDYYIDHQILPAVMRVMEVLGYTEEELRYEETKQTRLVSFEN</sequence>
<dbReference type="EC" id="2.7.7.7" evidence="2"/>
<dbReference type="NCBIfam" id="TIGR00592">
    <property type="entry name" value="pol2"/>
    <property type="match status" value="1"/>
</dbReference>
<dbReference type="PANTHER" id="PTHR10322:SF23">
    <property type="entry name" value="DNA POLYMERASE DELTA CATALYTIC SUBUNIT"/>
    <property type="match status" value="1"/>
</dbReference>
<dbReference type="InterPro" id="IPR006172">
    <property type="entry name" value="DNA-dir_DNA_pol_B"/>
</dbReference>
<comment type="catalytic activity">
    <reaction evidence="7">
        <text>DNA(n) + a 2'-deoxyribonucleoside 5'-triphosphate = DNA(n+1) + diphosphate</text>
        <dbReference type="Rhea" id="RHEA:22508"/>
        <dbReference type="Rhea" id="RHEA-COMP:17339"/>
        <dbReference type="Rhea" id="RHEA-COMP:17340"/>
        <dbReference type="ChEBI" id="CHEBI:33019"/>
        <dbReference type="ChEBI" id="CHEBI:61560"/>
        <dbReference type="ChEBI" id="CHEBI:173112"/>
        <dbReference type="EC" id="2.7.7.7"/>
    </reaction>
</comment>
<comment type="caution">
    <text evidence="10">The sequence shown here is derived from an EMBL/GenBank/DDBJ whole genome shotgun (WGS) entry which is preliminary data.</text>
</comment>
<reference evidence="10 11" key="1">
    <citation type="journal article" date="2016" name="Sci. Rep.">
        <title>Metabolic traits of an uncultured archaeal lineage -MSBL1- from brine pools of the Red Sea.</title>
        <authorList>
            <person name="Mwirichia R."/>
            <person name="Alam I."/>
            <person name="Rashid M."/>
            <person name="Vinu M."/>
            <person name="Ba-Alawi W."/>
            <person name="Anthony Kamau A."/>
            <person name="Kamanda Ngugi D."/>
            <person name="Goker M."/>
            <person name="Klenk H.P."/>
            <person name="Bajic V."/>
            <person name="Stingl U."/>
        </authorList>
    </citation>
    <scope>NUCLEOTIDE SEQUENCE [LARGE SCALE GENOMIC DNA]</scope>
    <source>
        <strain evidence="10">SCGC-AAA259B11</strain>
    </source>
</reference>
<keyword evidence="6" id="KW-0238">DNA-binding</keyword>
<dbReference type="Gene3D" id="1.10.287.690">
    <property type="entry name" value="Helix hairpin bin"/>
    <property type="match status" value="1"/>
</dbReference>
<dbReference type="SUPFAM" id="SSF53098">
    <property type="entry name" value="Ribonuclease H-like"/>
    <property type="match status" value="1"/>
</dbReference>
<dbReference type="InterPro" id="IPR042087">
    <property type="entry name" value="DNA_pol_B_thumb"/>
</dbReference>
<dbReference type="Gene3D" id="3.90.1600.10">
    <property type="entry name" value="Palm domain of DNA polymerase"/>
    <property type="match status" value="1"/>
</dbReference>
<evidence type="ECO:0000259" key="9">
    <source>
        <dbReference type="Pfam" id="PF03104"/>
    </source>
</evidence>
<dbReference type="Proteomes" id="UP000070184">
    <property type="component" value="Unassembled WGS sequence"/>
</dbReference>